<feature type="transmembrane region" description="Helical" evidence="6">
    <location>
        <begin position="83"/>
        <end position="107"/>
    </location>
</feature>
<gene>
    <name evidence="8" type="ordered locus">Spiaf_1907</name>
</gene>
<evidence type="ECO:0000256" key="6">
    <source>
        <dbReference type="SAM" id="Phobius"/>
    </source>
</evidence>
<dbReference type="InterPro" id="IPR000620">
    <property type="entry name" value="EamA_dom"/>
</dbReference>
<dbReference type="Pfam" id="PF00892">
    <property type="entry name" value="EamA"/>
    <property type="match status" value="1"/>
</dbReference>
<evidence type="ECO:0000256" key="4">
    <source>
        <dbReference type="ARBA" id="ARBA00022989"/>
    </source>
</evidence>
<feature type="transmembrane region" description="Helical" evidence="6">
    <location>
        <begin position="199"/>
        <end position="220"/>
    </location>
</feature>
<dbReference type="SUPFAM" id="SSF103481">
    <property type="entry name" value="Multidrug resistance efflux transporter EmrE"/>
    <property type="match status" value="1"/>
</dbReference>
<dbReference type="RefSeq" id="WP_014455943.1">
    <property type="nucleotide sequence ID" value="NC_017098.1"/>
</dbReference>
<feature type="transmembrane region" description="Helical" evidence="6">
    <location>
        <begin position="43"/>
        <end position="62"/>
    </location>
</feature>
<evidence type="ECO:0000256" key="3">
    <source>
        <dbReference type="ARBA" id="ARBA00022692"/>
    </source>
</evidence>
<dbReference type="PANTHER" id="PTHR42920">
    <property type="entry name" value="OS03G0707200 PROTEIN-RELATED"/>
    <property type="match status" value="1"/>
</dbReference>
<feature type="transmembrane region" description="Helical" evidence="6">
    <location>
        <begin position="232"/>
        <end position="254"/>
    </location>
</feature>
<accession>H9UKB7</accession>
<dbReference type="PATRIC" id="fig|889378.3.peg.1894"/>
<keyword evidence="9" id="KW-1185">Reference proteome</keyword>
<feature type="transmembrane region" description="Helical" evidence="6">
    <location>
        <begin position="167"/>
        <end position="187"/>
    </location>
</feature>
<feature type="transmembrane region" description="Helical" evidence="6">
    <location>
        <begin position="142"/>
        <end position="161"/>
    </location>
</feature>
<name>H9UKB7_SPIAZ</name>
<keyword evidence="3 6" id="KW-0812">Transmembrane</keyword>
<dbReference type="GO" id="GO:0005886">
    <property type="term" value="C:plasma membrane"/>
    <property type="evidence" value="ECO:0007669"/>
    <property type="project" value="UniProtKB-SubCell"/>
</dbReference>
<feature type="transmembrane region" description="Helical" evidence="6">
    <location>
        <begin position="261"/>
        <end position="281"/>
    </location>
</feature>
<organism evidence="8 9">
    <name type="scientific">Spirochaeta africana (strain ATCC 700263 / DSM 8902 / Z-7692)</name>
    <dbReference type="NCBI Taxonomy" id="889378"/>
    <lineage>
        <taxon>Bacteria</taxon>
        <taxon>Pseudomonadati</taxon>
        <taxon>Spirochaetota</taxon>
        <taxon>Spirochaetia</taxon>
        <taxon>Spirochaetales</taxon>
        <taxon>Spirochaetaceae</taxon>
        <taxon>Spirochaeta</taxon>
    </lineage>
</organism>
<protein>
    <submittedName>
        <fullName evidence="8">DMT(Drug/metabolite transporter) superfamily permease</fullName>
    </submittedName>
</protein>
<reference evidence="9" key="1">
    <citation type="journal article" date="2013" name="Stand. Genomic Sci.">
        <title>Complete genome sequence of the halophilic bacterium Spirochaeta africana type strain (Z-7692(T)) from the alkaline Lake Magadi in the East African Rift.</title>
        <authorList>
            <person name="Liolos K."/>
            <person name="Abt B."/>
            <person name="Scheuner C."/>
            <person name="Teshima H."/>
            <person name="Held B."/>
            <person name="Lapidus A."/>
            <person name="Nolan M."/>
            <person name="Lucas S."/>
            <person name="Deshpande S."/>
            <person name="Cheng J.F."/>
            <person name="Tapia R."/>
            <person name="Goodwin L.A."/>
            <person name="Pitluck S."/>
            <person name="Pagani I."/>
            <person name="Ivanova N."/>
            <person name="Mavromatis K."/>
            <person name="Mikhailova N."/>
            <person name="Huntemann M."/>
            <person name="Pati A."/>
            <person name="Chen A."/>
            <person name="Palaniappan K."/>
            <person name="Land M."/>
            <person name="Rohde M."/>
            <person name="Tindall B.J."/>
            <person name="Detter J.C."/>
            <person name="Goker M."/>
            <person name="Bristow J."/>
            <person name="Eisen J.A."/>
            <person name="Markowitz V."/>
            <person name="Hugenholtz P."/>
            <person name="Woyke T."/>
            <person name="Klenk H.P."/>
            <person name="Kyrpides N.C."/>
        </authorList>
    </citation>
    <scope>NUCLEOTIDE SEQUENCE</scope>
    <source>
        <strain evidence="9">ATCC 700263 / DSM 8902 / Z-7692</strain>
    </source>
</reference>
<evidence type="ECO:0000256" key="1">
    <source>
        <dbReference type="ARBA" id="ARBA00004651"/>
    </source>
</evidence>
<evidence type="ECO:0000313" key="9">
    <source>
        <dbReference type="Proteomes" id="UP000007383"/>
    </source>
</evidence>
<dbReference type="eggNOG" id="COG0697">
    <property type="taxonomic scope" value="Bacteria"/>
</dbReference>
<dbReference type="AlphaFoldDB" id="H9UKB7"/>
<dbReference type="InterPro" id="IPR051258">
    <property type="entry name" value="Diverse_Substrate_Transporter"/>
</dbReference>
<sequence length="326" mass="33753">MMSASTRRVSIRMAVVCGTAVLALSSAAILIRWSNAPALTIAFYRLAGAAVVLLLLAGGDRWRSYRLQNHHRLPAKAGNRRGTAAAAAGVALSGLFLAGHFGLWIASLRVSSVAISVLLVSLHPLLVGLVGGVIGDRLPRRFVPALLLVLPGTALTVFGGVRGTVGATTGGMLLALGGAVMMSGYLLCGRRLRQQMGNLVYAGGTYLCGAVALALLARVADIPLRGFAWQEYALFAGLALVPTLLGHTLLNWALRHMPAAGVSLVYLGEPVGAAVLAALLLGELPGAVVVAGGVLILGGLYLIVTGSGQELRARQGHRSQERPRAE</sequence>
<dbReference type="Proteomes" id="UP000007383">
    <property type="component" value="Chromosome"/>
</dbReference>
<evidence type="ECO:0000313" key="8">
    <source>
        <dbReference type="EMBL" id="AFG37960.1"/>
    </source>
</evidence>
<dbReference type="EMBL" id="CP003282">
    <property type="protein sequence ID" value="AFG37960.1"/>
    <property type="molecule type" value="Genomic_DNA"/>
</dbReference>
<evidence type="ECO:0000256" key="5">
    <source>
        <dbReference type="ARBA" id="ARBA00023136"/>
    </source>
</evidence>
<keyword evidence="4 6" id="KW-1133">Transmembrane helix</keyword>
<dbReference type="PANTHER" id="PTHR42920:SF11">
    <property type="entry name" value="INNER MEMBRANE PROTEIN YTFF"/>
    <property type="match status" value="1"/>
</dbReference>
<keyword evidence="5 6" id="KW-0472">Membrane</keyword>
<dbReference type="HOGENOM" id="CLU_033863_0_2_12"/>
<feature type="transmembrane region" description="Helical" evidence="6">
    <location>
        <begin position="287"/>
        <end position="304"/>
    </location>
</feature>
<keyword evidence="2" id="KW-1003">Cell membrane</keyword>
<comment type="subcellular location">
    <subcellularLocation>
        <location evidence="1">Cell membrane</location>
        <topology evidence="1">Multi-pass membrane protein</topology>
    </subcellularLocation>
</comment>
<feature type="domain" description="EamA" evidence="7">
    <location>
        <begin position="171"/>
        <end position="305"/>
    </location>
</feature>
<feature type="transmembrane region" description="Helical" evidence="6">
    <location>
        <begin position="113"/>
        <end position="135"/>
    </location>
</feature>
<dbReference type="KEGG" id="sfc:Spiaf_1907"/>
<evidence type="ECO:0000259" key="7">
    <source>
        <dbReference type="Pfam" id="PF00892"/>
    </source>
</evidence>
<proteinExistence type="predicted"/>
<dbReference type="InterPro" id="IPR037185">
    <property type="entry name" value="EmrE-like"/>
</dbReference>
<evidence type="ECO:0000256" key="2">
    <source>
        <dbReference type="ARBA" id="ARBA00022475"/>
    </source>
</evidence>